<dbReference type="InterPro" id="IPR006626">
    <property type="entry name" value="PbH1"/>
</dbReference>
<sequence length="521" mass="57571">MRNLLFLFLSGFVLLLASCRNDFEFEPNTGGLGFSKDTVYLDTVFTNIGSSTYTLKVYNNSDKDINIPSVRLGEGEESKYRLMVDGIPGRVFNNVELLAKDSMFVFIETTIDYSEYANENSNFLYTDKIEFDTGANYQKVELVTLVQDAVFIKPDRPLPTDMKETLTISGQPSDIQGHELTTPEELNWTNEKPYVIYGYALVPNGATLTVDAGARVHFHAESGIIVDDTGTLKINGDISATEALENEVIFEGDRLEPSFSDIPGQWNGVYLLSGQDNTINHLTLKNASVGILMDRLFDNTIPQLTINNSQIYNNSNFGILARGASIEGTNLAISNAGQASLACTLGGTYSFKHCTFANYFNNFRQVPVLINDYQIIEETLYIGNTDATFENCIVYGSGSFGLSLERQADDEVAFNCSFNNCFIKVVDFSNQLENNPLYPFDGNDPALVQYNNNIIAESSSLTPEFINPGENNLHLGEESPAIDAAVNINIPIDLSGNARPNPTTGIPDIGAYEYYFTESEE</sequence>
<reference evidence="4" key="1">
    <citation type="journal article" date="2019" name="Int. J. Syst. Evol. Microbiol.">
        <title>The Global Catalogue of Microorganisms (GCM) 10K type strain sequencing project: providing services to taxonomists for standard genome sequencing and annotation.</title>
        <authorList>
            <consortium name="The Broad Institute Genomics Platform"/>
            <consortium name="The Broad Institute Genome Sequencing Center for Infectious Disease"/>
            <person name="Wu L."/>
            <person name="Ma J."/>
        </authorList>
    </citation>
    <scope>NUCLEOTIDE SEQUENCE [LARGE SCALE GENOMIC DNA]</scope>
    <source>
        <strain evidence="4">CGMCC 1.15461</strain>
    </source>
</reference>
<dbReference type="Pfam" id="PF13229">
    <property type="entry name" value="Beta_helix"/>
    <property type="match status" value="1"/>
</dbReference>
<keyword evidence="4" id="KW-1185">Reference proteome</keyword>
<dbReference type="SMART" id="SM00710">
    <property type="entry name" value="PbH1"/>
    <property type="match status" value="3"/>
</dbReference>
<dbReference type="SUPFAM" id="SSF51126">
    <property type="entry name" value="Pectin lyase-like"/>
    <property type="match status" value="1"/>
</dbReference>
<evidence type="ECO:0000256" key="1">
    <source>
        <dbReference type="SAM" id="SignalP"/>
    </source>
</evidence>
<dbReference type="EMBL" id="BMJE01000003">
    <property type="protein sequence ID" value="GGB73447.1"/>
    <property type="molecule type" value="Genomic_DNA"/>
</dbReference>
<dbReference type="Gene3D" id="2.160.20.10">
    <property type="entry name" value="Single-stranded right-handed beta-helix, Pectin lyase-like"/>
    <property type="match status" value="1"/>
</dbReference>
<evidence type="ECO:0000313" key="3">
    <source>
        <dbReference type="EMBL" id="GGB73447.1"/>
    </source>
</evidence>
<dbReference type="RefSeq" id="WP_188620326.1">
    <property type="nucleotide sequence ID" value="NZ_BMJE01000003.1"/>
</dbReference>
<gene>
    <name evidence="3" type="ORF">GCM10007424_11700</name>
</gene>
<accession>A0ABQ1JSX6</accession>
<name>A0ABQ1JSX6_9FLAO</name>
<dbReference type="InterPro" id="IPR059226">
    <property type="entry name" value="Choice_anch_Q_dom"/>
</dbReference>
<proteinExistence type="predicted"/>
<evidence type="ECO:0000259" key="2">
    <source>
        <dbReference type="Pfam" id="PF13229"/>
    </source>
</evidence>
<feature type="signal peptide" evidence="1">
    <location>
        <begin position="1"/>
        <end position="22"/>
    </location>
</feature>
<dbReference type="InterPro" id="IPR011050">
    <property type="entry name" value="Pectin_lyase_fold/virulence"/>
</dbReference>
<dbReference type="InterPro" id="IPR012334">
    <property type="entry name" value="Pectin_lyas_fold"/>
</dbReference>
<dbReference type="NCBIfam" id="NF041518">
    <property type="entry name" value="choice_anch_Q"/>
    <property type="match status" value="1"/>
</dbReference>
<dbReference type="InterPro" id="IPR039448">
    <property type="entry name" value="Beta_helix"/>
</dbReference>
<protein>
    <recommendedName>
        <fullName evidence="2">Right handed beta helix domain-containing protein</fullName>
    </recommendedName>
</protein>
<feature type="domain" description="Right handed beta helix" evidence="2">
    <location>
        <begin position="267"/>
        <end position="435"/>
    </location>
</feature>
<keyword evidence="1" id="KW-0732">Signal</keyword>
<dbReference type="PROSITE" id="PS51257">
    <property type="entry name" value="PROKAR_LIPOPROTEIN"/>
    <property type="match status" value="1"/>
</dbReference>
<comment type="caution">
    <text evidence="3">The sequence shown here is derived from an EMBL/GenBank/DDBJ whole genome shotgun (WGS) entry which is preliminary data.</text>
</comment>
<organism evidence="3 4">
    <name type="scientific">Flavobacterium suaedae</name>
    <dbReference type="NCBI Taxonomy" id="1767027"/>
    <lineage>
        <taxon>Bacteria</taxon>
        <taxon>Pseudomonadati</taxon>
        <taxon>Bacteroidota</taxon>
        <taxon>Flavobacteriia</taxon>
        <taxon>Flavobacteriales</taxon>
        <taxon>Flavobacteriaceae</taxon>
        <taxon>Flavobacterium</taxon>
    </lineage>
</organism>
<feature type="chain" id="PRO_5046536006" description="Right handed beta helix domain-containing protein" evidence="1">
    <location>
        <begin position="23"/>
        <end position="521"/>
    </location>
</feature>
<dbReference type="Proteomes" id="UP000615760">
    <property type="component" value="Unassembled WGS sequence"/>
</dbReference>
<evidence type="ECO:0000313" key="4">
    <source>
        <dbReference type="Proteomes" id="UP000615760"/>
    </source>
</evidence>